<dbReference type="InterPro" id="IPR007165">
    <property type="entry name" value="Phage_holin_4_2"/>
</dbReference>
<organism evidence="2 3">
    <name type="scientific">Parapedobacter pyrenivorans</name>
    <dbReference type="NCBI Taxonomy" id="1305674"/>
    <lineage>
        <taxon>Bacteria</taxon>
        <taxon>Pseudomonadati</taxon>
        <taxon>Bacteroidota</taxon>
        <taxon>Sphingobacteriia</taxon>
        <taxon>Sphingobacteriales</taxon>
        <taxon>Sphingobacteriaceae</taxon>
        <taxon>Parapedobacter</taxon>
    </lineage>
</organism>
<dbReference type="PANTHER" id="PTHR37309:SF1">
    <property type="entry name" value="SLR0284 PROTEIN"/>
    <property type="match status" value="1"/>
</dbReference>
<feature type="transmembrane region" description="Helical" evidence="1">
    <location>
        <begin position="35"/>
        <end position="54"/>
    </location>
</feature>
<reference evidence="2" key="2">
    <citation type="submission" date="2020-09" db="EMBL/GenBank/DDBJ databases">
        <authorList>
            <person name="Sun Q."/>
            <person name="Zhou Y."/>
        </authorList>
    </citation>
    <scope>NUCLEOTIDE SEQUENCE</scope>
    <source>
        <strain evidence="2">CGMCC 1.12195</strain>
    </source>
</reference>
<dbReference type="PANTHER" id="PTHR37309">
    <property type="entry name" value="SLR0284 PROTEIN"/>
    <property type="match status" value="1"/>
</dbReference>
<dbReference type="EMBL" id="BMER01000001">
    <property type="protein sequence ID" value="GGG81668.1"/>
    <property type="molecule type" value="Genomic_DNA"/>
</dbReference>
<dbReference type="AlphaFoldDB" id="A0A917HJI3"/>
<accession>A0A917HJI3</accession>
<evidence type="ECO:0008006" key="4">
    <source>
        <dbReference type="Google" id="ProtNLM"/>
    </source>
</evidence>
<sequence length="121" mass="13062">MRFIIDVLLTGLAVFLAALILPTSAVTVAGFGWAIVAGLIIAFVNATIGTVLRVFTFPLNFLTLGLISFIITVLMVQLTSYFMGTKFEVANFWWAAVFAIIVALIQLLLNGIFGSKNSNSD</sequence>
<keyword evidence="1" id="KW-1133">Transmembrane helix</keyword>
<dbReference type="RefSeq" id="WP_188505078.1">
    <property type="nucleotide sequence ID" value="NZ_BMER01000001.1"/>
</dbReference>
<dbReference type="Proteomes" id="UP000660862">
    <property type="component" value="Unassembled WGS sequence"/>
</dbReference>
<evidence type="ECO:0000313" key="2">
    <source>
        <dbReference type="EMBL" id="GGG81668.1"/>
    </source>
</evidence>
<comment type="caution">
    <text evidence="2">The sequence shown here is derived from an EMBL/GenBank/DDBJ whole genome shotgun (WGS) entry which is preliminary data.</text>
</comment>
<feature type="transmembrane region" description="Helical" evidence="1">
    <location>
        <begin position="92"/>
        <end position="113"/>
    </location>
</feature>
<name>A0A917HJI3_9SPHI</name>
<proteinExistence type="predicted"/>
<evidence type="ECO:0000313" key="3">
    <source>
        <dbReference type="Proteomes" id="UP000660862"/>
    </source>
</evidence>
<keyword evidence="1" id="KW-0812">Transmembrane</keyword>
<evidence type="ECO:0000256" key="1">
    <source>
        <dbReference type="SAM" id="Phobius"/>
    </source>
</evidence>
<feature type="transmembrane region" description="Helical" evidence="1">
    <location>
        <begin position="61"/>
        <end position="80"/>
    </location>
</feature>
<reference evidence="2" key="1">
    <citation type="journal article" date="2014" name="Int. J. Syst. Evol. Microbiol.">
        <title>Complete genome sequence of Corynebacterium casei LMG S-19264T (=DSM 44701T), isolated from a smear-ripened cheese.</title>
        <authorList>
            <consortium name="US DOE Joint Genome Institute (JGI-PGF)"/>
            <person name="Walter F."/>
            <person name="Albersmeier A."/>
            <person name="Kalinowski J."/>
            <person name="Ruckert C."/>
        </authorList>
    </citation>
    <scope>NUCLEOTIDE SEQUENCE</scope>
    <source>
        <strain evidence="2">CGMCC 1.12195</strain>
    </source>
</reference>
<protein>
    <recommendedName>
        <fullName evidence="4">Phage holin family protein</fullName>
    </recommendedName>
</protein>
<keyword evidence="1" id="KW-0472">Membrane</keyword>
<gene>
    <name evidence="2" type="ORF">GCM10007415_12970</name>
</gene>
<dbReference type="Pfam" id="PF04020">
    <property type="entry name" value="Phage_holin_4_2"/>
    <property type="match status" value="1"/>
</dbReference>
<keyword evidence="3" id="KW-1185">Reference proteome</keyword>